<dbReference type="PANTHER" id="PTHR14523:SF1">
    <property type="entry name" value="HOMOLOGOUS RECOMBINATION OB-FOLD PROTEIN"/>
    <property type="match status" value="1"/>
</dbReference>
<sequence length="223" mass="24203">MDSNFTNENDPWEYSLDIDDSDLHLTPILRSSGCAHVEPSPCTPNPVTIIPGPAGVVQLSNSICVEPSFSTPNPVRIISGFAGLVQRAKLLKENVFILDPDGALMSTQEYMQKVVEDVGEDADFNSGAWVSVTNYVNAFNGTSCSPNVLGDLNVTLKDLSSTVPETIHYKVLDVSSYEKDITVGAAIILVNVSVFTPKPSKHYLNITKKNVVEVFRKDTVSLA</sequence>
<evidence type="ECO:0000313" key="3">
    <source>
        <dbReference type="Proteomes" id="UP001151760"/>
    </source>
</evidence>
<dbReference type="Pfam" id="PF15072">
    <property type="entry name" value="HROB"/>
    <property type="match status" value="1"/>
</dbReference>
<organism evidence="2 3">
    <name type="scientific">Tanacetum coccineum</name>
    <dbReference type="NCBI Taxonomy" id="301880"/>
    <lineage>
        <taxon>Eukaryota</taxon>
        <taxon>Viridiplantae</taxon>
        <taxon>Streptophyta</taxon>
        <taxon>Embryophyta</taxon>
        <taxon>Tracheophyta</taxon>
        <taxon>Spermatophyta</taxon>
        <taxon>Magnoliopsida</taxon>
        <taxon>eudicotyledons</taxon>
        <taxon>Gunneridae</taxon>
        <taxon>Pentapetalae</taxon>
        <taxon>asterids</taxon>
        <taxon>campanulids</taxon>
        <taxon>Asterales</taxon>
        <taxon>Asteraceae</taxon>
        <taxon>Asteroideae</taxon>
        <taxon>Anthemideae</taxon>
        <taxon>Anthemidinae</taxon>
        <taxon>Tanacetum</taxon>
    </lineage>
</organism>
<dbReference type="PANTHER" id="PTHR14523">
    <property type="entry name" value="UNCHARACTERIZED PROTEIN C17ORF53 HOMOLOG"/>
    <property type="match status" value="1"/>
</dbReference>
<feature type="domain" description="Homologous recombination OB-fold protein OB-fold" evidence="1">
    <location>
        <begin position="143"/>
        <end position="217"/>
    </location>
</feature>
<keyword evidence="3" id="KW-1185">Reference proteome</keyword>
<accession>A0ABQ5FUF0</accession>
<reference evidence="2" key="1">
    <citation type="journal article" date="2022" name="Int. J. Mol. Sci.">
        <title>Draft Genome of Tanacetum Coccineum: Genomic Comparison of Closely Related Tanacetum-Family Plants.</title>
        <authorList>
            <person name="Yamashiro T."/>
            <person name="Shiraishi A."/>
            <person name="Nakayama K."/>
            <person name="Satake H."/>
        </authorList>
    </citation>
    <scope>NUCLEOTIDE SEQUENCE</scope>
</reference>
<comment type="caution">
    <text evidence="2">The sequence shown here is derived from an EMBL/GenBank/DDBJ whole genome shotgun (WGS) entry which is preliminary data.</text>
</comment>
<evidence type="ECO:0000313" key="2">
    <source>
        <dbReference type="EMBL" id="GJT66988.1"/>
    </source>
</evidence>
<protein>
    <submittedName>
        <fullName evidence="2">15-cis-phytoene desaturase, chloroplastic/chromoplastic</fullName>
    </submittedName>
</protein>
<gene>
    <name evidence="2" type="ORF">Tco_1018468</name>
</gene>
<reference evidence="2" key="2">
    <citation type="submission" date="2022-01" db="EMBL/GenBank/DDBJ databases">
        <authorList>
            <person name="Yamashiro T."/>
            <person name="Shiraishi A."/>
            <person name="Satake H."/>
            <person name="Nakayama K."/>
        </authorList>
    </citation>
    <scope>NUCLEOTIDE SEQUENCE</scope>
</reference>
<evidence type="ECO:0000259" key="1">
    <source>
        <dbReference type="Pfam" id="PF15072"/>
    </source>
</evidence>
<name>A0ABQ5FUF0_9ASTR</name>
<dbReference type="InterPro" id="IPR028045">
    <property type="entry name" value="HROB"/>
</dbReference>
<dbReference type="Proteomes" id="UP001151760">
    <property type="component" value="Unassembled WGS sequence"/>
</dbReference>
<dbReference type="InterPro" id="IPR058570">
    <property type="entry name" value="HROB_OB"/>
</dbReference>
<proteinExistence type="predicted"/>
<dbReference type="EMBL" id="BQNB010017766">
    <property type="protein sequence ID" value="GJT66988.1"/>
    <property type="molecule type" value="Genomic_DNA"/>
</dbReference>